<evidence type="ECO:0000256" key="1">
    <source>
        <dbReference type="ARBA" id="ARBA00006817"/>
    </source>
</evidence>
<feature type="domain" description="Activator of Hsp90 ATPase AHSA1-like N-terminal" evidence="2">
    <location>
        <begin position="13"/>
        <end position="138"/>
    </location>
</feature>
<sequence>MVVMNPNNWHWVDKNTLPWTNDYLERRFTNWQHSDDEYVFTVEKLNSCEGDSNVSQRKGKVICYFDLHLKFDAVLTKDGEEISRGVITVPEFMHDEDDFEVRFDSFGEHSALVKKLALEKLVSDLLAYQQDLIDSHSRDLQQ</sequence>
<dbReference type="Proteomes" id="UP000422736">
    <property type="component" value="Chromosome 8"/>
</dbReference>
<proteinExistence type="inferred from homology"/>
<dbReference type="PANTHER" id="PTHR13009">
    <property type="entry name" value="HEAT SHOCK PROTEIN 90 HSP90 CO-CHAPERONE AHA-1"/>
    <property type="match status" value="1"/>
</dbReference>
<organism evidence="3 4">
    <name type="scientific">Kluyveromyces marxianus</name>
    <name type="common">Yeast</name>
    <name type="synonym">Candida kefyr</name>
    <dbReference type="NCBI Taxonomy" id="4911"/>
    <lineage>
        <taxon>Eukaryota</taxon>
        <taxon>Fungi</taxon>
        <taxon>Dikarya</taxon>
        <taxon>Ascomycota</taxon>
        <taxon>Saccharomycotina</taxon>
        <taxon>Saccharomycetes</taxon>
        <taxon>Saccharomycetales</taxon>
        <taxon>Saccharomycetaceae</taxon>
        <taxon>Kluyveromyces</taxon>
    </lineage>
</organism>
<comment type="similarity">
    <text evidence="1">Belongs to the AHA1 family.</text>
</comment>
<dbReference type="Pfam" id="PF09229">
    <property type="entry name" value="Aha1_N"/>
    <property type="match status" value="1"/>
</dbReference>
<dbReference type="Gene3D" id="3.15.10.20">
    <property type="entry name" value="Activator of Hsp90 ATPase Aha1, N-terminal domain"/>
    <property type="match status" value="1"/>
</dbReference>
<dbReference type="EMBL" id="CP015060">
    <property type="protein sequence ID" value="QGN17854.1"/>
    <property type="molecule type" value="Genomic_DNA"/>
</dbReference>
<gene>
    <name evidence="3" type="primary">HCH1</name>
    <name evidence="3" type="ORF">FIM1_5063</name>
</gene>
<accession>A0ABX6EZS0</accession>
<dbReference type="SMART" id="SM01000">
    <property type="entry name" value="Aha1_N"/>
    <property type="match status" value="1"/>
</dbReference>
<reference evidence="3 4" key="1">
    <citation type="submission" date="2016-03" db="EMBL/GenBank/DDBJ databases">
        <title>How can Kluyveromyces marxianus grow so fast - potential evolutionary course in Saccharomyces Complex revealed by comparative genomics.</title>
        <authorList>
            <person name="Mo W."/>
            <person name="Lu W."/>
            <person name="Yang X."/>
            <person name="Qi J."/>
            <person name="Lv H."/>
        </authorList>
    </citation>
    <scope>NUCLEOTIDE SEQUENCE [LARGE SCALE GENOMIC DNA]</scope>
    <source>
        <strain evidence="3 4">FIM1</strain>
    </source>
</reference>
<evidence type="ECO:0000259" key="2">
    <source>
        <dbReference type="SMART" id="SM01000"/>
    </source>
</evidence>
<dbReference type="InterPro" id="IPR015310">
    <property type="entry name" value="AHSA1-like_N"/>
</dbReference>
<dbReference type="PANTHER" id="PTHR13009:SF15">
    <property type="entry name" value="HSP90 CO-CHAPERONE HCH1"/>
    <property type="match status" value="1"/>
</dbReference>
<keyword evidence="4" id="KW-1185">Reference proteome</keyword>
<dbReference type="InterPro" id="IPR036338">
    <property type="entry name" value="Aha1"/>
</dbReference>
<dbReference type="SUPFAM" id="SSF103111">
    <property type="entry name" value="Activator of Hsp90 ATPase, Aha1"/>
    <property type="match status" value="1"/>
</dbReference>
<reference evidence="3 4" key="2">
    <citation type="submission" date="2019-11" db="EMBL/GenBank/DDBJ databases">
        <authorList>
            <person name="Lu H."/>
        </authorList>
    </citation>
    <scope>NUCLEOTIDE SEQUENCE [LARGE SCALE GENOMIC DNA]</scope>
    <source>
        <strain evidence="3 4">FIM1</strain>
    </source>
</reference>
<evidence type="ECO:0000313" key="3">
    <source>
        <dbReference type="EMBL" id="QGN17854.1"/>
    </source>
</evidence>
<protein>
    <submittedName>
        <fullName evidence="3">Hsp90 co-chaperone HCH1</fullName>
    </submittedName>
</protein>
<name>A0ABX6EZS0_KLUMA</name>
<evidence type="ECO:0000313" key="4">
    <source>
        <dbReference type="Proteomes" id="UP000422736"/>
    </source>
</evidence>